<dbReference type="RefSeq" id="WP_159486075.1">
    <property type="nucleotide sequence ID" value="NZ_BLIP01000001.1"/>
</dbReference>
<name>A0A640TE37_STRNI</name>
<evidence type="ECO:0000313" key="3">
    <source>
        <dbReference type="EMBL" id="WAT96571.1"/>
    </source>
</evidence>
<proteinExistence type="predicted"/>
<reference evidence="3 5" key="2">
    <citation type="submission" date="2022-12" db="EMBL/GenBank/DDBJ databases">
        <authorList>
            <person name="Ruckert C."/>
            <person name="Busche T."/>
            <person name="Kalinowski J."/>
            <person name="Wittmann C."/>
        </authorList>
    </citation>
    <scope>NUCLEOTIDE SEQUENCE [LARGE SCALE GENOMIC DNA]</scope>
    <source>
        <strain evidence="3 5">DSM 40555</strain>
    </source>
</reference>
<dbReference type="EMBL" id="CP114202">
    <property type="protein sequence ID" value="WAT96571.1"/>
    <property type="molecule type" value="Genomic_DNA"/>
</dbReference>
<organism evidence="2 4">
    <name type="scientific">Streptomyces nigrescens</name>
    <dbReference type="NCBI Taxonomy" id="1920"/>
    <lineage>
        <taxon>Bacteria</taxon>
        <taxon>Bacillati</taxon>
        <taxon>Actinomycetota</taxon>
        <taxon>Actinomycetes</taxon>
        <taxon>Kitasatosporales</taxon>
        <taxon>Streptomycetaceae</taxon>
        <taxon>Streptomyces</taxon>
    </lineage>
</organism>
<dbReference type="Proteomes" id="UP000429552">
    <property type="component" value="Unassembled WGS sequence"/>
</dbReference>
<gene>
    <name evidence="2" type="ORF">Sliba_24020</name>
    <name evidence="3" type="ORF">STRLI_002416</name>
</gene>
<accession>A0A640TE37</accession>
<sequence length="66" mass="6371">MAAAAASAQVTGAFQAVDGRGAGSLPLAHRTDGGLAPAARLSTPLARRAAPAAGRLPATRPLAAAR</sequence>
<dbReference type="Proteomes" id="UP001210609">
    <property type="component" value="Chromosome"/>
</dbReference>
<evidence type="ECO:0000256" key="1">
    <source>
        <dbReference type="SAM" id="MobiDB-lite"/>
    </source>
</evidence>
<evidence type="ECO:0000313" key="4">
    <source>
        <dbReference type="Proteomes" id="UP000429552"/>
    </source>
</evidence>
<evidence type="ECO:0000313" key="5">
    <source>
        <dbReference type="Proteomes" id="UP001210609"/>
    </source>
</evidence>
<feature type="region of interest" description="Disordered" evidence="1">
    <location>
        <begin position="46"/>
        <end position="66"/>
    </location>
</feature>
<dbReference type="EMBL" id="BLIP01000001">
    <property type="protein sequence ID" value="GFE21949.1"/>
    <property type="molecule type" value="Genomic_DNA"/>
</dbReference>
<protein>
    <submittedName>
        <fullName evidence="2">Uncharacterized protein</fullName>
    </submittedName>
</protein>
<keyword evidence="5" id="KW-1185">Reference proteome</keyword>
<dbReference type="AlphaFoldDB" id="A0A640TE37"/>
<evidence type="ECO:0000313" key="2">
    <source>
        <dbReference type="EMBL" id="GFE21949.1"/>
    </source>
</evidence>
<reference evidence="2 4" key="1">
    <citation type="submission" date="2019-12" db="EMBL/GenBank/DDBJ databases">
        <title>Whole genome shotgun sequence of Streptomyces libani subsp. libani NBRC 13452.</title>
        <authorList>
            <person name="Ichikawa N."/>
            <person name="Kimura A."/>
            <person name="Kitahashi Y."/>
            <person name="Komaki H."/>
            <person name="Tamura T."/>
        </authorList>
    </citation>
    <scope>NUCLEOTIDE SEQUENCE [LARGE SCALE GENOMIC DNA]</scope>
    <source>
        <strain evidence="2 4">NBRC 13452</strain>
    </source>
</reference>